<dbReference type="PANTHER" id="PTHR30371">
    <property type="entry name" value="SEC-INDEPENDENT PROTEIN TRANSLOCASE PROTEIN TATC"/>
    <property type="match status" value="1"/>
</dbReference>
<proteinExistence type="inferred from homology"/>
<evidence type="ECO:0000313" key="9">
    <source>
        <dbReference type="EMBL" id="GAA4790720.1"/>
    </source>
</evidence>
<dbReference type="PANTHER" id="PTHR30371:SF0">
    <property type="entry name" value="SEC-INDEPENDENT PROTEIN TRANSLOCASE PROTEIN TATC, CHLOROPLASTIC-RELATED"/>
    <property type="match status" value="1"/>
</dbReference>
<feature type="transmembrane region" description="Helical" evidence="7">
    <location>
        <begin position="125"/>
        <end position="146"/>
    </location>
</feature>
<comment type="similarity">
    <text evidence="7">Belongs to the TatC family.</text>
</comment>
<keyword evidence="7" id="KW-0813">Transport</keyword>
<keyword evidence="2 7" id="KW-0812">Transmembrane</keyword>
<dbReference type="InterPro" id="IPR002033">
    <property type="entry name" value="TatC"/>
</dbReference>
<dbReference type="NCBIfam" id="TIGR00945">
    <property type="entry name" value="tatC"/>
    <property type="match status" value="1"/>
</dbReference>
<name>A0ABP9B6M3_9ACTN</name>
<comment type="subcellular location">
    <subcellularLocation>
        <location evidence="7">Cell membrane</location>
        <topology evidence="7">Multi-pass membrane protein</topology>
    </subcellularLocation>
    <subcellularLocation>
        <location evidence="1">Membrane</location>
        <topology evidence="1">Multi-pass membrane protein</topology>
    </subcellularLocation>
</comment>
<dbReference type="Proteomes" id="UP001501147">
    <property type="component" value="Unassembled WGS sequence"/>
</dbReference>
<accession>A0ABP9B6M3</accession>
<keyword evidence="7" id="KW-1003">Cell membrane</keyword>
<comment type="function">
    <text evidence="7">Part of the twin-arginine translocation (Tat) system that transports large folded proteins containing a characteristic twin-arginine motif in their signal peptide across membranes. Together with TatB, TatC is part of a receptor directly interacting with Tat signal peptides.</text>
</comment>
<feature type="region of interest" description="Disordered" evidence="8">
    <location>
        <begin position="284"/>
        <end position="312"/>
    </location>
</feature>
<reference evidence="10" key="1">
    <citation type="journal article" date="2019" name="Int. J. Syst. Evol. Microbiol.">
        <title>The Global Catalogue of Microorganisms (GCM) 10K type strain sequencing project: providing services to taxonomists for standard genome sequencing and annotation.</title>
        <authorList>
            <consortium name="The Broad Institute Genomics Platform"/>
            <consortium name="The Broad Institute Genome Sequencing Center for Infectious Disease"/>
            <person name="Wu L."/>
            <person name="Ma J."/>
        </authorList>
    </citation>
    <scope>NUCLEOTIDE SEQUENCE [LARGE SCALE GENOMIC DNA]</scope>
    <source>
        <strain evidence="10">JCM 18324</strain>
    </source>
</reference>
<evidence type="ECO:0000256" key="4">
    <source>
        <dbReference type="ARBA" id="ARBA00022989"/>
    </source>
</evidence>
<evidence type="ECO:0000256" key="6">
    <source>
        <dbReference type="ARBA" id="ARBA00023136"/>
    </source>
</evidence>
<comment type="caution">
    <text evidence="9">The sequence shown here is derived from an EMBL/GenBank/DDBJ whole genome shotgun (WGS) entry which is preliminary data.</text>
</comment>
<keyword evidence="4 7" id="KW-1133">Transmembrane helix</keyword>
<evidence type="ECO:0000256" key="2">
    <source>
        <dbReference type="ARBA" id="ARBA00022692"/>
    </source>
</evidence>
<evidence type="ECO:0000256" key="8">
    <source>
        <dbReference type="SAM" id="MobiDB-lite"/>
    </source>
</evidence>
<keyword evidence="3 7" id="KW-0653">Protein transport</keyword>
<evidence type="ECO:0000256" key="3">
    <source>
        <dbReference type="ARBA" id="ARBA00022927"/>
    </source>
</evidence>
<dbReference type="EMBL" id="BAABJV010000016">
    <property type="protein sequence ID" value="GAA4790720.1"/>
    <property type="molecule type" value="Genomic_DNA"/>
</dbReference>
<evidence type="ECO:0000256" key="1">
    <source>
        <dbReference type="ARBA" id="ARBA00004141"/>
    </source>
</evidence>
<feature type="transmembrane region" description="Helical" evidence="7">
    <location>
        <begin position="231"/>
        <end position="253"/>
    </location>
</feature>
<organism evidence="9 10">
    <name type="scientific">Streptomyces sanyensis</name>
    <dbReference type="NCBI Taxonomy" id="568869"/>
    <lineage>
        <taxon>Bacteria</taxon>
        <taxon>Bacillati</taxon>
        <taxon>Actinomycetota</taxon>
        <taxon>Actinomycetes</taxon>
        <taxon>Kitasatosporales</taxon>
        <taxon>Streptomycetaceae</taxon>
        <taxon>Streptomyces</taxon>
    </lineage>
</organism>
<dbReference type="Pfam" id="PF00902">
    <property type="entry name" value="TatC"/>
    <property type="match status" value="1"/>
</dbReference>
<feature type="transmembrane region" description="Helical" evidence="7">
    <location>
        <begin position="207"/>
        <end position="225"/>
    </location>
</feature>
<keyword evidence="10" id="KW-1185">Reference proteome</keyword>
<dbReference type="PRINTS" id="PR01840">
    <property type="entry name" value="TATCFAMILY"/>
</dbReference>
<dbReference type="HAMAP" id="MF_00902">
    <property type="entry name" value="TatC"/>
    <property type="match status" value="1"/>
</dbReference>
<comment type="subunit">
    <text evidence="7">The Tat system comprises two distinct complexes: a TatABC complex, containing multiple copies of TatA, TatB and TatC subunits, and a separate TatA complex, containing only TatA subunits. Substrates initially bind to the TatABC complex, which probably triggers association of the separate TatA complex to form the active translocon.</text>
</comment>
<keyword evidence="6 7" id="KW-0472">Membrane</keyword>
<evidence type="ECO:0000256" key="7">
    <source>
        <dbReference type="HAMAP-Rule" id="MF_00902"/>
    </source>
</evidence>
<feature type="transmembrane region" description="Helical" evidence="7">
    <location>
        <begin position="31"/>
        <end position="49"/>
    </location>
</feature>
<feature type="transmembrane region" description="Helical" evidence="7">
    <location>
        <begin position="174"/>
        <end position="195"/>
    </location>
</feature>
<keyword evidence="5 7" id="KW-0811">Translocation</keyword>
<feature type="transmembrane region" description="Helical" evidence="7">
    <location>
        <begin position="92"/>
        <end position="113"/>
    </location>
</feature>
<gene>
    <name evidence="7 9" type="primary">tatC</name>
    <name evidence="9" type="ORF">GCM10023329_48090</name>
</gene>
<sequence length="312" mass="33809">MLKSARSNQTEKDPEGRMPLADHLRELRNRLAKAMLAIVIASIAAVAFSQELMDFLTSPVPACGADGPRKGGVCATIVYTDLLSPFTTTVKVVLMAGIIVSCPIWLYQLWAFVAPGLHRNEKKYTYVFAAAAAPLFAAGVWFAYLIMPVSMKVLLSITPAPAENLLSVDKILDFTVRMVLIFGFSFELPLLLIMLNLTGIVTGRRMLGWWRGAVMGIFVFGAIATPSTDPLGMIALSGPIIMLYFFAVGFSLLNDRRRQRSDPDAGLSDDEASQLDLAPVSVGEAEPLPGQRSLPEQPGGGPRRSTGYDDVT</sequence>
<evidence type="ECO:0000256" key="5">
    <source>
        <dbReference type="ARBA" id="ARBA00023010"/>
    </source>
</evidence>
<protein>
    <recommendedName>
        <fullName evidence="7">Sec-independent protein translocase protein TatC</fullName>
    </recommendedName>
</protein>
<evidence type="ECO:0000313" key="10">
    <source>
        <dbReference type="Proteomes" id="UP001501147"/>
    </source>
</evidence>